<evidence type="ECO:0000313" key="1">
    <source>
        <dbReference type="EMBL" id="RBI84788.1"/>
    </source>
</evidence>
<dbReference type="Pfam" id="PF04267">
    <property type="entry name" value="SoxD"/>
    <property type="match status" value="1"/>
</dbReference>
<dbReference type="GO" id="GO:0008115">
    <property type="term" value="F:sarcosine oxidase activity"/>
    <property type="evidence" value="ECO:0007669"/>
    <property type="project" value="InterPro"/>
</dbReference>
<gene>
    <name evidence="1" type="ORF">DRV85_11025</name>
</gene>
<sequence length="88" mass="9948">MQIFTCPFCGPREETEFHFGAEAGKARPEPAPEISDAAWADYLYMNEAPRGRAREIWVHLTCGEFFVMERDTVTREVLTVAALPGREA</sequence>
<accession>A0A365U7U7</accession>
<comment type="caution">
    <text evidence="1">The sequence shown here is derived from an EMBL/GenBank/DDBJ whole genome shotgun (WGS) entry which is preliminary data.</text>
</comment>
<dbReference type="Gene3D" id="3.30.2270.10">
    <property type="entry name" value="Folate-binding superfamily"/>
    <property type="match status" value="1"/>
</dbReference>
<dbReference type="GO" id="GO:0046653">
    <property type="term" value="P:tetrahydrofolate metabolic process"/>
    <property type="evidence" value="ECO:0007669"/>
    <property type="project" value="InterPro"/>
</dbReference>
<dbReference type="Proteomes" id="UP000253370">
    <property type="component" value="Unassembled WGS sequence"/>
</dbReference>
<organism evidence="1 2">
    <name type="scientific">Rhodosalinus halophilus</name>
    <dbReference type="NCBI Taxonomy" id="2259333"/>
    <lineage>
        <taxon>Bacteria</taxon>
        <taxon>Pseudomonadati</taxon>
        <taxon>Pseudomonadota</taxon>
        <taxon>Alphaproteobacteria</taxon>
        <taxon>Rhodobacterales</taxon>
        <taxon>Paracoccaceae</taxon>
        <taxon>Rhodosalinus</taxon>
    </lineage>
</organism>
<proteinExistence type="predicted"/>
<dbReference type="InterPro" id="IPR038561">
    <property type="entry name" value="SoxD_sf"/>
</dbReference>
<dbReference type="EMBL" id="QNTQ01000009">
    <property type="protein sequence ID" value="RBI84788.1"/>
    <property type="molecule type" value="Genomic_DNA"/>
</dbReference>
<protein>
    <submittedName>
        <fullName evidence="1">Sarcosine oxidase subunit delta</fullName>
    </submittedName>
</protein>
<dbReference type="OrthoDB" id="5420070at2"/>
<name>A0A365U7U7_9RHOB</name>
<reference evidence="1 2" key="1">
    <citation type="submission" date="2018-07" db="EMBL/GenBank/DDBJ databases">
        <title>Rhodosalinus sp. strain E84T genomic sequence and assembly.</title>
        <authorList>
            <person name="Liu Z.-W."/>
            <person name="Lu D.-C."/>
        </authorList>
    </citation>
    <scope>NUCLEOTIDE SEQUENCE [LARGE SCALE GENOMIC DNA]</scope>
    <source>
        <strain evidence="1 2">E84</strain>
    </source>
</reference>
<dbReference type="InterPro" id="IPR006279">
    <property type="entry name" value="SoxD"/>
</dbReference>
<dbReference type="AlphaFoldDB" id="A0A365U7U7"/>
<keyword evidence="2" id="KW-1185">Reference proteome</keyword>
<evidence type="ECO:0000313" key="2">
    <source>
        <dbReference type="Proteomes" id="UP000253370"/>
    </source>
</evidence>
<dbReference type="RefSeq" id="WP_113289525.1">
    <property type="nucleotide sequence ID" value="NZ_QNTQ01000009.1"/>
</dbReference>